<dbReference type="PROSITE" id="PS50977">
    <property type="entry name" value="HTH_TETR_2"/>
    <property type="match status" value="1"/>
</dbReference>
<keyword evidence="1 2" id="KW-0238">DNA-binding</keyword>
<dbReference type="InterPro" id="IPR009057">
    <property type="entry name" value="Homeodomain-like_sf"/>
</dbReference>
<dbReference type="InterPro" id="IPR036271">
    <property type="entry name" value="Tet_transcr_reg_TetR-rel_C_sf"/>
</dbReference>
<name>A0ABV3V5V0_9MICC</name>
<dbReference type="Proteomes" id="UP001558481">
    <property type="component" value="Unassembled WGS sequence"/>
</dbReference>
<dbReference type="SUPFAM" id="SSF48498">
    <property type="entry name" value="Tetracyclin repressor-like, C-terminal domain"/>
    <property type="match status" value="1"/>
</dbReference>
<sequence length="188" mass="20487">MPPVSDRRTRIADAVITLLAEQGSRGLTHRAVDAQAGLPKGSTSYYFRSRAELLGAAAPRLAELDIALVDQGGNDPASFMGHILDESLSGVGRIRTLARYELMLEAARRPEIHAALTAGTNRFRDKLTSLFPLADPQEARLLAGDVIAYMDGLFLSNITSPQMQRQSAVELKCRLARFIDLGVETSHE</sequence>
<dbReference type="Gene3D" id="1.10.357.10">
    <property type="entry name" value="Tetracycline Repressor, domain 2"/>
    <property type="match status" value="1"/>
</dbReference>
<dbReference type="Pfam" id="PF00440">
    <property type="entry name" value="TetR_N"/>
    <property type="match status" value="1"/>
</dbReference>
<feature type="domain" description="HTH tetR-type" evidence="3">
    <location>
        <begin position="5"/>
        <end position="65"/>
    </location>
</feature>
<dbReference type="Pfam" id="PF17940">
    <property type="entry name" value="TetR_C_31"/>
    <property type="match status" value="1"/>
</dbReference>
<dbReference type="InterPro" id="IPR041583">
    <property type="entry name" value="TetR_C_31"/>
</dbReference>
<evidence type="ECO:0000259" key="3">
    <source>
        <dbReference type="PROSITE" id="PS50977"/>
    </source>
</evidence>
<keyword evidence="5" id="KW-1185">Reference proteome</keyword>
<protein>
    <submittedName>
        <fullName evidence="4">TetR family transcriptional regulator C-terminal domain-containing protein</fullName>
    </submittedName>
</protein>
<evidence type="ECO:0000256" key="1">
    <source>
        <dbReference type="ARBA" id="ARBA00023125"/>
    </source>
</evidence>
<comment type="caution">
    <text evidence="4">The sequence shown here is derived from an EMBL/GenBank/DDBJ whole genome shotgun (WGS) entry which is preliminary data.</text>
</comment>
<feature type="DNA-binding region" description="H-T-H motif" evidence="2">
    <location>
        <begin position="28"/>
        <end position="47"/>
    </location>
</feature>
<evidence type="ECO:0000313" key="5">
    <source>
        <dbReference type="Proteomes" id="UP001558481"/>
    </source>
</evidence>
<gene>
    <name evidence="4" type="ORF">VVR66_15590</name>
</gene>
<reference evidence="4 5" key="1">
    <citation type="journal article" date="2024" name="Fungal Genet. Biol.">
        <title>The porcine skin microbiome exhibits broad fungal antagonism.</title>
        <authorList>
            <person name="De La Cruz K.F."/>
            <person name="Townsend E.C."/>
            <person name="Alex Cheong J.Z."/>
            <person name="Salamzade R."/>
            <person name="Liu A."/>
            <person name="Sandstrom S."/>
            <person name="Davila E."/>
            <person name="Huang L."/>
            <person name="Xu K.H."/>
            <person name="Wu S.Y."/>
            <person name="Meudt J.J."/>
            <person name="Shanmuganayagam D."/>
            <person name="Gibson A.L.F."/>
            <person name="Kalan L.R."/>
        </authorList>
    </citation>
    <scope>NUCLEOTIDE SEQUENCE [LARGE SCALE GENOMIC DNA]</scope>
    <source>
        <strain evidence="4 5">LK2625</strain>
    </source>
</reference>
<dbReference type="EMBL" id="JAYWLU010000032">
    <property type="protein sequence ID" value="MEX3596134.1"/>
    <property type="molecule type" value="Genomic_DNA"/>
</dbReference>
<dbReference type="SUPFAM" id="SSF46689">
    <property type="entry name" value="Homeodomain-like"/>
    <property type="match status" value="1"/>
</dbReference>
<evidence type="ECO:0000256" key="2">
    <source>
        <dbReference type="PROSITE-ProRule" id="PRU00335"/>
    </source>
</evidence>
<evidence type="ECO:0000313" key="4">
    <source>
        <dbReference type="EMBL" id="MEX3596134.1"/>
    </source>
</evidence>
<organism evidence="4 5">
    <name type="scientific">Kocuria carniphila</name>
    <dbReference type="NCBI Taxonomy" id="262208"/>
    <lineage>
        <taxon>Bacteria</taxon>
        <taxon>Bacillati</taxon>
        <taxon>Actinomycetota</taxon>
        <taxon>Actinomycetes</taxon>
        <taxon>Micrococcales</taxon>
        <taxon>Micrococcaceae</taxon>
        <taxon>Kocuria</taxon>
    </lineage>
</organism>
<dbReference type="InterPro" id="IPR001647">
    <property type="entry name" value="HTH_TetR"/>
</dbReference>
<dbReference type="RefSeq" id="WP_095797155.1">
    <property type="nucleotide sequence ID" value="NZ_CAUREL010000015.1"/>
</dbReference>
<proteinExistence type="predicted"/>
<accession>A0ABV3V5V0</accession>